<comment type="caution">
    <text evidence="11">The sequence shown here is derived from an EMBL/GenBank/DDBJ whole genome shotgun (WGS) entry which is preliminary data.</text>
</comment>
<dbReference type="GO" id="GO:0004563">
    <property type="term" value="F:beta-N-acetylhexosaminidase activity"/>
    <property type="evidence" value="ECO:0007669"/>
    <property type="project" value="UniProtKB-EC"/>
</dbReference>
<comment type="catalytic activity">
    <reaction evidence="1">
        <text>Hydrolysis of terminal non-reducing N-acetyl-D-hexosamine residues in N-acetyl-beta-D-hexosaminides.</text>
        <dbReference type="EC" id="3.2.1.52"/>
    </reaction>
</comment>
<evidence type="ECO:0000313" key="11">
    <source>
        <dbReference type="EMBL" id="GEL01205.1"/>
    </source>
</evidence>
<dbReference type="Gene3D" id="3.30.379.10">
    <property type="entry name" value="Chitobiase/beta-hexosaminidase domain 2-like"/>
    <property type="match status" value="1"/>
</dbReference>
<dbReference type="PANTHER" id="PTHR22600">
    <property type="entry name" value="BETA-HEXOSAMINIDASE"/>
    <property type="match status" value="1"/>
</dbReference>
<evidence type="ECO:0000256" key="5">
    <source>
        <dbReference type="ARBA" id="ARBA00023295"/>
    </source>
</evidence>
<reference evidence="11 12" key="1">
    <citation type="submission" date="2019-07" db="EMBL/GenBank/DDBJ databases">
        <title>Whole genome shotgun sequence of Swaminathania salitolerans NBRC 104436.</title>
        <authorList>
            <person name="Hosoyama A."/>
            <person name="Uohara A."/>
            <person name="Ohji S."/>
            <person name="Ichikawa N."/>
        </authorList>
    </citation>
    <scope>NUCLEOTIDE SEQUENCE [LARGE SCALE GENOMIC DNA]</scope>
    <source>
        <strain evidence="11 12">NBRC 104436</strain>
    </source>
</reference>
<dbReference type="Pfam" id="PF02838">
    <property type="entry name" value="Glyco_hydro_20b"/>
    <property type="match status" value="1"/>
</dbReference>
<proteinExistence type="inferred from homology"/>
<feature type="active site" description="Proton donor" evidence="8">
    <location>
        <position position="358"/>
    </location>
</feature>
<evidence type="ECO:0000256" key="7">
    <source>
        <dbReference type="ARBA" id="ARBA00033000"/>
    </source>
</evidence>
<evidence type="ECO:0000313" key="12">
    <source>
        <dbReference type="Proteomes" id="UP000321405"/>
    </source>
</evidence>
<dbReference type="PRINTS" id="PR00738">
    <property type="entry name" value="GLHYDRLASE20"/>
</dbReference>
<evidence type="ECO:0000256" key="1">
    <source>
        <dbReference type="ARBA" id="ARBA00001231"/>
    </source>
</evidence>
<dbReference type="GO" id="GO:0030203">
    <property type="term" value="P:glycosaminoglycan metabolic process"/>
    <property type="evidence" value="ECO:0007669"/>
    <property type="project" value="TreeGrafter"/>
</dbReference>
<dbReference type="AlphaFoldDB" id="A0A511BLT0"/>
<dbReference type="GO" id="GO:0016020">
    <property type="term" value="C:membrane"/>
    <property type="evidence" value="ECO:0007669"/>
    <property type="project" value="TreeGrafter"/>
</dbReference>
<dbReference type="PANTHER" id="PTHR22600:SF57">
    <property type="entry name" value="BETA-N-ACETYLHEXOSAMINIDASE"/>
    <property type="match status" value="1"/>
</dbReference>
<evidence type="ECO:0000256" key="6">
    <source>
        <dbReference type="ARBA" id="ARBA00030512"/>
    </source>
</evidence>
<protein>
    <recommendedName>
        <fullName evidence="3">beta-N-acetylhexosaminidase</fullName>
        <ecNumber evidence="3">3.2.1.52</ecNumber>
    </recommendedName>
    <alternativeName>
        <fullName evidence="6">Beta-N-acetylhexosaminidase</fullName>
    </alternativeName>
    <alternativeName>
        <fullName evidence="7">N-acetyl-beta-glucosaminidase</fullName>
    </alternativeName>
</protein>
<keyword evidence="5" id="KW-0326">Glycosidase</keyword>
<dbReference type="InterPro" id="IPR015882">
    <property type="entry name" value="HEX_bac_N"/>
</dbReference>
<evidence type="ECO:0000259" key="10">
    <source>
        <dbReference type="Pfam" id="PF02838"/>
    </source>
</evidence>
<dbReference type="InterPro" id="IPR029018">
    <property type="entry name" value="Hex-like_dom2"/>
</dbReference>
<dbReference type="InterPro" id="IPR025705">
    <property type="entry name" value="Beta_hexosaminidase_sua/sub"/>
</dbReference>
<gene>
    <name evidence="11" type="ORF">SSA02_03680</name>
</gene>
<dbReference type="InterPro" id="IPR017853">
    <property type="entry name" value="GH"/>
</dbReference>
<evidence type="ECO:0000256" key="3">
    <source>
        <dbReference type="ARBA" id="ARBA00012663"/>
    </source>
</evidence>
<dbReference type="InterPro" id="IPR015883">
    <property type="entry name" value="Glyco_hydro_20_cat"/>
</dbReference>
<dbReference type="GO" id="GO:0005975">
    <property type="term" value="P:carbohydrate metabolic process"/>
    <property type="evidence" value="ECO:0007669"/>
    <property type="project" value="InterPro"/>
</dbReference>
<name>A0A511BLT0_9PROT</name>
<evidence type="ECO:0000259" key="9">
    <source>
        <dbReference type="Pfam" id="PF00728"/>
    </source>
</evidence>
<dbReference type="EC" id="3.2.1.52" evidence="3"/>
<evidence type="ECO:0000256" key="2">
    <source>
        <dbReference type="ARBA" id="ARBA00006285"/>
    </source>
</evidence>
<feature type="domain" description="Glycoside hydrolase family 20 catalytic" evidence="9">
    <location>
        <begin position="182"/>
        <end position="541"/>
    </location>
</feature>
<dbReference type="Pfam" id="PF00728">
    <property type="entry name" value="Glyco_hydro_20"/>
    <property type="match status" value="1"/>
</dbReference>
<dbReference type="Gene3D" id="3.20.20.80">
    <property type="entry name" value="Glycosidases"/>
    <property type="match status" value="1"/>
</dbReference>
<dbReference type="SUPFAM" id="SSF51445">
    <property type="entry name" value="(Trans)glycosidases"/>
    <property type="match status" value="1"/>
</dbReference>
<keyword evidence="12" id="KW-1185">Reference proteome</keyword>
<feature type="domain" description="Beta-hexosaminidase bacterial type N-terminal" evidence="10">
    <location>
        <begin position="53"/>
        <end position="178"/>
    </location>
</feature>
<evidence type="ECO:0000256" key="4">
    <source>
        <dbReference type="ARBA" id="ARBA00022801"/>
    </source>
</evidence>
<dbReference type="EMBL" id="BJVC01000001">
    <property type="protein sequence ID" value="GEL01205.1"/>
    <property type="molecule type" value="Genomic_DNA"/>
</dbReference>
<keyword evidence="4" id="KW-0378">Hydrolase</keyword>
<organism evidence="11 12">
    <name type="scientific">Swaminathania salitolerans</name>
    <dbReference type="NCBI Taxonomy" id="182838"/>
    <lineage>
        <taxon>Bacteria</taxon>
        <taxon>Pseudomonadati</taxon>
        <taxon>Pseudomonadota</taxon>
        <taxon>Alphaproteobacteria</taxon>
        <taxon>Acetobacterales</taxon>
        <taxon>Acetobacteraceae</taxon>
        <taxon>Swaminathania</taxon>
    </lineage>
</organism>
<accession>A0A511BLT0</accession>
<dbReference type="Proteomes" id="UP000321405">
    <property type="component" value="Unassembled WGS sequence"/>
</dbReference>
<comment type="similarity">
    <text evidence="2">Belongs to the glycosyl hydrolase 20 family.</text>
</comment>
<dbReference type="SUPFAM" id="SSF55545">
    <property type="entry name" value="beta-N-acetylhexosaminidase-like domain"/>
    <property type="match status" value="1"/>
</dbReference>
<evidence type="ECO:0000256" key="8">
    <source>
        <dbReference type="PIRSR" id="PIRSR625705-1"/>
    </source>
</evidence>
<sequence length="752" mass="81674">MKSLSRRNLRSSLVRKLGLGLGLGLGLELGLGLGALSGLSLFPPPAQAASFAPALMPRPAHVALGSQRVSLTGMPPIVWKQAPSPRLRRAVARFEARLARLGVKSAPSTAIPLVLDIGADPAYLTIDEKESYRLDVTPSGIVLSAEGPAGLMHGLATLVQMIDMRGMTPEIPTGHIVDSPRFKWRGIMLDVSRHFMSTDTVKRQLDAMELTKLNVLHWHLSDGTGFRVESHRFPRLQQVGGHNQYYTQAQIRDVIAYASDRGIRIVPEFDIPGHTLAILAAYPALAAQKPVPTTADWQRNCEVASGNGEITTRCTRHMNLNLPAFDPTNPQVLVFAKSLFREMGQLFPDRYFHTGGDEVEPGQWTGNPEIVAYMKAHGNADVPALQAAFTAEVEKLLASDGKIMMGWDEVSEAPIPKNVVVEAWRGSKWIGSATRGGHPVVVSSGYYLDLLTPSTTHYAVDPYDTRADGLDPEEAAAQREKSGPMIDAFTRDPKAAPLTPEQEALVLGGEAPLWTEIVSDEMVDSRLWPRSAAIAERFWSPAAMRNPGALEARLPAVQQRLEKLGLEASMHRARMIARLTPGNVAPLTMLTELTVPVRNYALNRLALKQGDAILRSPAAISSPDSFEANAFNADARRYAAGDHALEGALRERLLRYAGNDIAFQALRGPHAIDTAKPVSQAIAQLARLGLEAIDGRSHGAAWRHRAQDEIGKQEALFAASADHIVSYREDQPPSGLLIAITPGIRSLVDAAR</sequence>
<dbReference type="RefSeq" id="WP_246103552.1">
    <property type="nucleotide sequence ID" value="NZ_BJVC01000001.1"/>
</dbReference>